<proteinExistence type="predicted"/>
<protein>
    <submittedName>
        <fullName evidence="2">Type IVa secretion system protein TapY2</fullName>
    </submittedName>
</protein>
<sequence length="91" mass="10515">MKMILWLMALLNAVNVYAVVDRKCYVELANDTYVVIQGTIKDSQSVEIVFQKKGFELNGQLLMVKRVIECQPTEQPFNLEAAQRQEKLQPR</sequence>
<evidence type="ECO:0000256" key="1">
    <source>
        <dbReference type="SAM" id="SignalP"/>
    </source>
</evidence>
<evidence type="ECO:0000313" key="2">
    <source>
        <dbReference type="EMBL" id="MCR4449672.1"/>
    </source>
</evidence>
<dbReference type="AlphaFoldDB" id="A0A2T4N085"/>
<dbReference type="Proteomes" id="UP001204061">
    <property type="component" value="Unassembled WGS sequence"/>
</dbReference>
<feature type="signal peptide" evidence="1">
    <location>
        <begin position="1"/>
        <end position="18"/>
    </location>
</feature>
<accession>A0A2T4N085</accession>
<evidence type="ECO:0000313" key="4">
    <source>
        <dbReference type="Proteomes" id="UP000241986"/>
    </source>
</evidence>
<feature type="chain" id="PRO_5042699888" evidence="1">
    <location>
        <begin position="19"/>
        <end position="91"/>
    </location>
</feature>
<dbReference type="EMBL" id="PZKL01000036">
    <property type="protein sequence ID" value="PTH80251.1"/>
    <property type="molecule type" value="Genomic_DNA"/>
</dbReference>
<keyword evidence="1" id="KW-0732">Signal</keyword>
<comment type="caution">
    <text evidence="3">The sequence shown here is derived from an EMBL/GenBank/DDBJ whole genome shotgun (WGS) entry which is preliminary data.</text>
</comment>
<name>A0A2T4N085_AERVE</name>
<evidence type="ECO:0000313" key="3">
    <source>
        <dbReference type="EMBL" id="PTH80251.1"/>
    </source>
</evidence>
<reference evidence="2" key="2">
    <citation type="submission" date="2022-08" db="EMBL/GenBank/DDBJ databases">
        <title>A global survey of hypervirulent Aeromonas hydrophila identified this emerging pathogen in farmed fish in the lower Mekong River basin.</title>
        <authorList>
            <person name="Xu T."/>
            <person name="Rasmussen-Ivey C.R."/>
            <person name="Moen F.S."/>
            <person name="Fernandez Bravo A."/>
            <person name="Lamy B."/>
            <person name="Beaz-Hidalgo R."/>
            <person name="Khan C.D."/>
            <person name="Castro Escarpulli G."/>
            <person name="Yasin I.S.M."/>
            <person name="Figueras M.J."/>
            <person name="Azzam Sayuti M."/>
            <person name="Karim M.M."/>
            <person name="Alam K.M."/>
            <person name="Le T.T.T."/>
            <person name="Thao N.H.P."/>
            <person name="Addo S."/>
            <person name="Duodu S."/>
            <person name="Ali S."/>
            <person name="Mey S."/>
            <person name="Somony T."/>
            <person name="Liles M.R."/>
        </authorList>
    </citation>
    <scope>NUCLEOTIDE SEQUENCE</scope>
    <source>
        <strain evidence="2">0.14</strain>
    </source>
</reference>
<dbReference type="InterPro" id="IPR049848">
    <property type="entry name" value="TapY2-like"/>
</dbReference>
<dbReference type="RefSeq" id="WP_107683788.1">
    <property type="nucleotide sequence ID" value="NZ_CAWOON010000017.1"/>
</dbReference>
<gene>
    <name evidence="2" type="primary">tapY2</name>
    <name evidence="3" type="ORF">DAA48_14895</name>
    <name evidence="2" type="ORF">NS965_14880</name>
</gene>
<reference evidence="3 4" key="1">
    <citation type="submission" date="2018-03" db="EMBL/GenBank/DDBJ databases">
        <title>Aeromonas veronii whole genome sequencing and analysis.</title>
        <authorList>
            <person name="Xie H."/>
            <person name="Liu T."/>
            <person name="Wang K."/>
        </authorList>
    </citation>
    <scope>NUCLEOTIDE SEQUENCE [LARGE SCALE GENOMIC DNA]</scope>
    <source>
        <strain evidence="3 4">XH.VA.1</strain>
    </source>
</reference>
<dbReference type="NCBIfam" id="NF038109">
    <property type="entry name" value="tapY2_fam"/>
    <property type="match status" value="1"/>
</dbReference>
<dbReference type="EMBL" id="JANLFC010000047">
    <property type="protein sequence ID" value="MCR4449672.1"/>
    <property type="molecule type" value="Genomic_DNA"/>
</dbReference>
<organism evidence="3 4">
    <name type="scientific">Aeromonas veronii</name>
    <dbReference type="NCBI Taxonomy" id="654"/>
    <lineage>
        <taxon>Bacteria</taxon>
        <taxon>Pseudomonadati</taxon>
        <taxon>Pseudomonadota</taxon>
        <taxon>Gammaproteobacteria</taxon>
        <taxon>Aeromonadales</taxon>
        <taxon>Aeromonadaceae</taxon>
        <taxon>Aeromonas</taxon>
    </lineage>
</organism>
<dbReference type="Proteomes" id="UP000241986">
    <property type="component" value="Unassembled WGS sequence"/>
</dbReference>